<feature type="compositionally biased region" description="Polar residues" evidence="8">
    <location>
        <begin position="265"/>
        <end position="281"/>
    </location>
</feature>
<dbReference type="CDD" id="cd07185">
    <property type="entry name" value="OmpA_C-like"/>
    <property type="match status" value="1"/>
</dbReference>
<dbReference type="PANTHER" id="PTHR30329">
    <property type="entry name" value="STATOR ELEMENT OF FLAGELLAR MOTOR COMPLEX"/>
    <property type="match status" value="1"/>
</dbReference>
<organism evidence="11 12">
    <name type="scientific">Photobacterium kishitanii</name>
    <dbReference type="NCBI Taxonomy" id="318456"/>
    <lineage>
        <taxon>Bacteria</taxon>
        <taxon>Pseudomonadati</taxon>
        <taxon>Pseudomonadota</taxon>
        <taxon>Gammaproteobacteria</taxon>
        <taxon>Vibrionales</taxon>
        <taxon>Vibrionaceae</taxon>
        <taxon>Photobacterium</taxon>
    </lineage>
</organism>
<accession>A0A2T3KMT3</accession>
<dbReference type="PANTHER" id="PTHR30329:SF21">
    <property type="entry name" value="LIPOPROTEIN YIAD-RELATED"/>
    <property type="match status" value="1"/>
</dbReference>
<evidence type="ECO:0000256" key="1">
    <source>
        <dbReference type="ARBA" id="ARBA00004162"/>
    </source>
</evidence>
<gene>
    <name evidence="11" type="ORF">C9J27_03565</name>
</gene>
<comment type="subcellular location">
    <subcellularLocation>
        <location evidence="1">Cell membrane</location>
        <topology evidence="1">Single-pass membrane protein</topology>
    </subcellularLocation>
</comment>
<evidence type="ECO:0000256" key="5">
    <source>
        <dbReference type="ARBA" id="ARBA00022989"/>
    </source>
</evidence>
<evidence type="ECO:0000313" key="12">
    <source>
        <dbReference type="Proteomes" id="UP000241426"/>
    </source>
</evidence>
<dbReference type="AlphaFoldDB" id="A0A2T3KMT3"/>
<reference evidence="11 12" key="1">
    <citation type="submission" date="2018-01" db="EMBL/GenBank/DDBJ databases">
        <title>Whole genome sequencing of Histamine producing bacteria.</title>
        <authorList>
            <person name="Butler K."/>
        </authorList>
    </citation>
    <scope>NUCLEOTIDE SEQUENCE [LARGE SCALE GENOMIC DNA]</scope>
    <source>
        <strain evidence="11 12">FS-7.2</strain>
    </source>
</reference>
<dbReference type="EMBL" id="PYNF01000002">
    <property type="protein sequence ID" value="PSV01110.1"/>
    <property type="molecule type" value="Genomic_DNA"/>
</dbReference>
<name>A0A2T3KMT3_9GAMM</name>
<evidence type="ECO:0000256" key="9">
    <source>
        <dbReference type="SAM" id="Phobius"/>
    </source>
</evidence>
<protein>
    <recommendedName>
        <fullName evidence="10">OmpA-like domain-containing protein</fullName>
    </recommendedName>
</protein>
<dbReference type="SUPFAM" id="SSF103088">
    <property type="entry name" value="OmpA-like"/>
    <property type="match status" value="1"/>
</dbReference>
<dbReference type="Gene3D" id="3.30.1330.60">
    <property type="entry name" value="OmpA-like domain"/>
    <property type="match status" value="1"/>
</dbReference>
<dbReference type="PROSITE" id="PS51123">
    <property type="entry name" value="OMPA_2"/>
    <property type="match status" value="1"/>
</dbReference>
<dbReference type="InterPro" id="IPR050330">
    <property type="entry name" value="Bact_OuterMem_StrucFunc"/>
</dbReference>
<evidence type="ECO:0000259" key="10">
    <source>
        <dbReference type="PROSITE" id="PS51123"/>
    </source>
</evidence>
<dbReference type="RefSeq" id="WP_107288837.1">
    <property type="nucleotide sequence ID" value="NZ_PYNF01000002.1"/>
</dbReference>
<comment type="similarity">
    <text evidence="2">Belongs to the MotB family.</text>
</comment>
<dbReference type="InterPro" id="IPR006665">
    <property type="entry name" value="OmpA-like"/>
</dbReference>
<evidence type="ECO:0000256" key="6">
    <source>
        <dbReference type="ARBA" id="ARBA00023136"/>
    </source>
</evidence>
<feature type="region of interest" description="Disordered" evidence="8">
    <location>
        <begin position="261"/>
        <end position="281"/>
    </location>
</feature>
<keyword evidence="5 9" id="KW-1133">Transmembrane helix</keyword>
<keyword evidence="6 7" id="KW-0472">Membrane</keyword>
<evidence type="ECO:0000256" key="7">
    <source>
        <dbReference type="PROSITE-ProRule" id="PRU00473"/>
    </source>
</evidence>
<keyword evidence="3" id="KW-1003">Cell membrane</keyword>
<dbReference type="InterPro" id="IPR036737">
    <property type="entry name" value="OmpA-like_sf"/>
</dbReference>
<sequence length="281" mass="31110">MSEEEYVIRRVKKVYVEEDHGGGWKIALADFMCALMIIFFTLWAINQTPSKNTAALSDYFKGKTPTSDESILLIDTAYTKVKKLIKDEGIVMSVDKNSKGITIKFDSSLLFKSGSDELKPKALKDIEKLAIATESEGLFYHVYGYTDDIPVRKGSSIKNNLILSVRRATSASEGLIEGGISPNRITIHGEGLLNPQTMDTTNKGRKENRRVELFLTYSSAPTKLYGTGVTYTKPSVIEKDWKENTIASNKDGKDVEVKEIHPIANSVSSPDTLASASLQEE</sequence>
<dbReference type="InterPro" id="IPR025713">
    <property type="entry name" value="MotB-like_N_dom"/>
</dbReference>
<evidence type="ECO:0000256" key="8">
    <source>
        <dbReference type="SAM" id="MobiDB-lite"/>
    </source>
</evidence>
<evidence type="ECO:0000256" key="2">
    <source>
        <dbReference type="ARBA" id="ARBA00008914"/>
    </source>
</evidence>
<comment type="caution">
    <text evidence="11">The sequence shown here is derived from an EMBL/GenBank/DDBJ whole genome shotgun (WGS) entry which is preliminary data.</text>
</comment>
<evidence type="ECO:0000256" key="4">
    <source>
        <dbReference type="ARBA" id="ARBA00022692"/>
    </source>
</evidence>
<proteinExistence type="inferred from homology"/>
<dbReference type="Pfam" id="PF00691">
    <property type="entry name" value="OmpA"/>
    <property type="match status" value="1"/>
</dbReference>
<dbReference type="GO" id="GO:0005886">
    <property type="term" value="C:plasma membrane"/>
    <property type="evidence" value="ECO:0007669"/>
    <property type="project" value="UniProtKB-SubCell"/>
</dbReference>
<dbReference type="Pfam" id="PF13677">
    <property type="entry name" value="MotB_plug"/>
    <property type="match status" value="1"/>
</dbReference>
<evidence type="ECO:0000256" key="3">
    <source>
        <dbReference type="ARBA" id="ARBA00022475"/>
    </source>
</evidence>
<feature type="domain" description="OmpA-like" evidence="10">
    <location>
        <begin position="98"/>
        <end position="219"/>
    </location>
</feature>
<keyword evidence="4 9" id="KW-0812">Transmembrane</keyword>
<feature type="transmembrane region" description="Helical" evidence="9">
    <location>
        <begin position="26"/>
        <end position="45"/>
    </location>
</feature>
<dbReference type="Proteomes" id="UP000241426">
    <property type="component" value="Unassembled WGS sequence"/>
</dbReference>
<evidence type="ECO:0000313" key="11">
    <source>
        <dbReference type="EMBL" id="PSV01110.1"/>
    </source>
</evidence>